<dbReference type="EMBL" id="MK310226">
    <property type="protein sequence ID" value="QBI90038.1"/>
    <property type="molecule type" value="Genomic_DNA"/>
</dbReference>
<reference evidence="2" key="1">
    <citation type="journal article" date="2019" name="Genes (Basel)">
        <title>Halobacterium salinarum virus ChaoS9, a Novel Halovirus Related to PhiH1 and PhiCh1.</title>
        <authorList>
            <person name="Dyall-Smith M."/>
            <person name="Palm P."/>
            <person name="Wanner G."/>
            <person name="Witte A."/>
            <person name="Oesterhelt D."/>
            <person name="Pfeiffer F."/>
        </authorList>
    </citation>
    <scope>NUCLEOTIDE SEQUENCE [LARGE SCALE GENOMIC DNA]</scope>
</reference>
<organism evidence="1 2">
    <name type="scientific">Halobacterium phage ChaoS9</name>
    <dbReference type="NCBI Taxonomy" id="2847105"/>
    <lineage>
        <taxon>Viruses</taxon>
        <taxon>Duplodnaviria</taxon>
        <taxon>Heunggongvirae</taxon>
        <taxon>Uroviricota</taxon>
        <taxon>Caudoviricetes</taxon>
        <taxon>Vertoviridae</taxon>
        <taxon>Chaovirus</taxon>
        <taxon>Chaovirus bigenum</taxon>
        <taxon>Chaovirus ChaoS9</taxon>
    </lineage>
</organism>
<protein>
    <submittedName>
        <fullName evidence="1">Uncharacterized protein</fullName>
    </submittedName>
</protein>
<evidence type="ECO:0000313" key="2">
    <source>
        <dbReference type="Proteomes" id="UP000294095"/>
    </source>
</evidence>
<name>A0A481V8E1_9CAUD</name>
<sequence>MTERVLPGASGSNLYGIEMGEAWGQYSDGWIVPASDPTKSAQRYEDIDETAFTAFEVTYSSESLTVEIGPGEAFVDGLVMLDETREVTLEADTLEQEVAIGWDPDAVYHSDEHDTRDEADRVLVELASEIDADDPSVVIWSFDTDGSGVVEARNERYIGPIVKAGKPTVETIEDLPSAEDFPLGTEFFVEAENQSYEVTQDE</sequence>
<dbReference type="Proteomes" id="UP000294095">
    <property type="component" value="Segment"/>
</dbReference>
<evidence type="ECO:0000313" key="1">
    <source>
        <dbReference type="EMBL" id="QBI90038.1"/>
    </source>
</evidence>
<proteinExistence type="predicted"/>
<gene>
    <name evidence="1" type="ORF">ChaoS9_155</name>
</gene>
<keyword evidence="2" id="KW-1185">Reference proteome</keyword>
<accession>A0A481V8E1</accession>